<keyword evidence="11 12" id="KW-0472">Membrane</keyword>
<evidence type="ECO:0000313" key="13">
    <source>
        <dbReference type="EMBL" id="PZO84672.1"/>
    </source>
</evidence>
<evidence type="ECO:0000256" key="9">
    <source>
        <dbReference type="ARBA" id="ARBA00022989"/>
    </source>
</evidence>
<evidence type="ECO:0000256" key="5">
    <source>
        <dbReference type="ARBA" id="ARBA00022617"/>
    </source>
</evidence>
<feature type="transmembrane region" description="Helical" evidence="12">
    <location>
        <begin position="298"/>
        <end position="320"/>
    </location>
</feature>
<feature type="transmembrane region" description="Helical" evidence="12">
    <location>
        <begin position="208"/>
        <end position="229"/>
    </location>
</feature>
<evidence type="ECO:0000256" key="6">
    <source>
        <dbReference type="ARBA" id="ARBA00022692"/>
    </source>
</evidence>
<accession>A0A2W4ZV38</accession>
<evidence type="ECO:0000256" key="7">
    <source>
        <dbReference type="ARBA" id="ARBA00022723"/>
    </source>
</evidence>
<dbReference type="GO" id="GO:0070069">
    <property type="term" value="C:cytochrome complex"/>
    <property type="evidence" value="ECO:0007669"/>
    <property type="project" value="TreeGrafter"/>
</dbReference>
<keyword evidence="9 12" id="KW-1133">Transmembrane helix</keyword>
<keyword evidence="3" id="KW-0813">Transport</keyword>
<evidence type="ECO:0000256" key="4">
    <source>
        <dbReference type="ARBA" id="ARBA00022475"/>
    </source>
</evidence>
<feature type="transmembrane region" description="Helical" evidence="12">
    <location>
        <begin position="340"/>
        <end position="359"/>
    </location>
</feature>
<feature type="transmembrane region" description="Helical" evidence="12">
    <location>
        <begin position="120"/>
        <end position="142"/>
    </location>
</feature>
<keyword evidence="7" id="KW-0479">Metal-binding</keyword>
<feature type="transmembrane region" description="Helical" evidence="12">
    <location>
        <begin position="78"/>
        <end position="100"/>
    </location>
</feature>
<evidence type="ECO:0000256" key="3">
    <source>
        <dbReference type="ARBA" id="ARBA00022448"/>
    </source>
</evidence>
<dbReference type="PANTHER" id="PTHR43141">
    <property type="entry name" value="CYTOCHROME BD2 SUBUNIT II"/>
    <property type="match status" value="1"/>
</dbReference>
<protein>
    <submittedName>
        <fullName evidence="13">Cytochrome d ubiquinol oxidase subunit II</fullName>
    </submittedName>
</protein>
<dbReference type="AlphaFoldDB" id="A0A2W4ZV38"/>
<feature type="transmembrane region" description="Helical" evidence="12">
    <location>
        <begin position="162"/>
        <end position="187"/>
    </location>
</feature>
<dbReference type="EMBL" id="QFNK01000170">
    <property type="protein sequence ID" value="PZO84672.1"/>
    <property type="molecule type" value="Genomic_DNA"/>
</dbReference>
<evidence type="ECO:0000256" key="2">
    <source>
        <dbReference type="ARBA" id="ARBA00007543"/>
    </source>
</evidence>
<dbReference type="NCBIfam" id="TIGR00203">
    <property type="entry name" value="cydB"/>
    <property type="match status" value="1"/>
</dbReference>
<reference evidence="13 14" key="1">
    <citation type="submission" date="2017-08" db="EMBL/GenBank/DDBJ databases">
        <title>Infants hospitalized years apart are colonized by the same room-sourced microbial strains.</title>
        <authorList>
            <person name="Brooks B."/>
            <person name="Olm M.R."/>
            <person name="Firek B.A."/>
            <person name="Baker R."/>
            <person name="Thomas B.C."/>
            <person name="Morowitz M.J."/>
            <person name="Banfield J.F."/>
        </authorList>
    </citation>
    <scope>NUCLEOTIDE SEQUENCE [LARGE SCALE GENOMIC DNA]</scope>
    <source>
        <strain evidence="13">S2_018_000_R2_104</strain>
    </source>
</reference>
<comment type="caution">
    <text evidence="13">The sequence shown here is derived from an EMBL/GenBank/DDBJ whole genome shotgun (WGS) entry which is preliminary data.</text>
</comment>
<dbReference type="InterPro" id="IPR003317">
    <property type="entry name" value="Cyt-d_oxidase_su2"/>
</dbReference>
<keyword evidence="4" id="KW-1003">Cell membrane</keyword>
<keyword evidence="10" id="KW-0408">Iron</keyword>
<dbReference type="GO" id="GO:0019646">
    <property type="term" value="P:aerobic electron transport chain"/>
    <property type="evidence" value="ECO:0007669"/>
    <property type="project" value="TreeGrafter"/>
</dbReference>
<evidence type="ECO:0000256" key="1">
    <source>
        <dbReference type="ARBA" id="ARBA00004651"/>
    </source>
</evidence>
<keyword evidence="6 12" id="KW-0812">Transmembrane</keyword>
<dbReference type="Pfam" id="PF02322">
    <property type="entry name" value="Cyt_bd_oxida_II"/>
    <property type="match status" value="1"/>
</dbReference>
<feature type="transmembrane region" description="Helical" evidence="12">
    <location>
        <begin position="7"/>
        <end position="26"/>
    </location>
</feature>
<evidence type="ECO:0000256" key="11">
    <source>
        <dbReference type="ARBA" id="ARBA00023136"/>
    </source>
</evidence>
<evidence type="ECO:0000256" key="10">
    <source>
        <dbReference type="ARBA" id="ARBA00023004"/>
    </source>
</evidence>
<evidence type="ECO:0000313" key="14">
    <source>
        <dbReference type="Proteomes" id="UP000249557"/>
    </source>
</evidence>
<sequence length="384" mass="42414">MILDYEILKFIWWILVGALLIGFAVMDGHDLGVNNLLPFLGKTDTERRVIINAVGPHWDGNQVWFITAGGAVFAAWPFVYAAAFSGLYIGLLLVLFALFFRPLGFDYRNKLEDKRWRAMWDWGIFVSGFVPSLVFGVAFGNLLQGLPFHIDNMFMPHYDKAFIWAFFGLLNPFALLCGVLSVAMITLQGAMWLQVRTEGNVAERARKTALCLAPLVIVLFAAGGFWVAYGIEGFRIVSQPDYNANPNPLAKVVEMETGAWMDIYAAYPVAVLAPVFGFAGAALAWILSMLRRPGFGMLANSLSLAGIIGTAGLSMFPFVMPSSTNPNSGLTLWDATSSHLTLMIMLGAVIIFLPLVLLYTSWAYAKMWGPVNPENIEKNTHSVY</sequence>
<comment type="similarity">
    <text evidence="2">Belongs to the cytochrome ubiquinol oxidase subunit 2 family.</text>
</comment>
<evidence type="ECO:0000256" key="12">
    <source>
        <dbReference type="SAM" id="Phobius"/>
    </source>
</evidence>
<dbReference type="PIRSF" id="PIRSF000267">
    <property type="entry name" value="Cyt_oxidse_sub2"/>
    <property type="match status" value="1"/>
</dbReference>
<dbReference type="GO" id="GO:0016682">
    <property type="term" value="F:oxidoreductase activity, acting on diphenols and related substances as donors, oxygen as acceptor"/>
    <property type="evidence" value="ECO:0007669"/>
    <property type="project" value="TreeGrafter"/>
</dbReference>
<evidence type="ECO:0000256" key="8">
    <source>
        <dbReference type="ARBA" id="ARBA00022982"/>
    </source>
</evidence>
<dbReference type="GO" id="GO:0005886">
    <property type="term" value="C:plasma membrane"/>
    <property type="evidence" value="ECO:0007669"/>
    <property type="project" value="UniProtKB-SubCell"/>
</dbReference>
<organism evidence="13 14">
    <name type="scientific">Micavibrio aeruginosavorus</name>
    <dbReference type="NCBI Taxonomy" id="349221"/>
    <lineage>
        <taxon>Bacteria</taxon>
        <taxon>Pseudomonadati</taxon>
        <taxon>Bdellovibrionota</taxon>
        <taxon>Bdellovibrionia</taxon>
        <taxon>Bdellovibrionales</taxon>
        <taxon>Pseudobdellovibrionaceae</taxon>
        <taxon>Micavibrio</taxon>
    </lineage>
</organism>
<gene>
    <name evidence="13" type="primary">cydB</name>
    <name evidence="13" type="ORF">DI626_08120</name>
</gene>
<dbReference type="Proteomes" id="UP000249557">
    <property type="component" value="Unassembled WGS sequence"/>
</dbReference>
<dbReference type="PANTHER" id="PTHR43141:SF5">
    <property type="entry name" value="CYTOCHROME BD-I UBIQUINOL OXIDASE SUBUNIT 2"/>
    <property type="match status" value="1"/>
</dbReference>
<keyword evidence="5" id="KW-0349">Heme</keyword>
<keyword evidence="8" id="KW-0249">Electron transport</keyword>
<name>A0A2W4ZV38_9BACT</name>
<dbReference type="GO" id="GO:0009055">
    <property type="term" value="F:electron transfer activity"/>
    <property type="evidence" value="ECO:0007669"/>
    <property type="project" value="TreeGrafter"/>
</dbReference>
<feature type="transmembrane region" description="Helical" evidence="12">
    <location>
        <begin position="264"/>
        <end position="286"/>
    </location>
</feature>
<dbReference type="GO" id="GO:0046872">
    <property type="term" value="F:metal ion binding"/>
    <property type="evidence" value="ECO:0007669"/>
    <property type="project" value="UniProtKB-KW"/>
</dbReference>
<comment type="subcellular location">
    <subcellularLocation>
        <location evidence="1">Cell membrane</location>
        <topology evidence="1">Multi-pass membrane protein</topology>
    </subcellularLocation>
</comment>
<proteinExistence type="inferred from homology"/>